<protein>
    <submittedName>
        <fullName evidence="1">Uncharacterized protein</fullName>
    </submittedName>
</protein>
<evidence type="ECO:0000313" key="2">
    <source>
        <dbReference type="Proteomes" id="UP001165960"/>
    </source>
</evidence>
<reference evidence="1" key="1">
    <citation type="submission" date="2022-04" db="EMBL/GenBank/DDBJ databases">
        <title>Genome of the entomopathogenic fungus Entomophthora muscae.</title>
        <authorList>
            <person name="Elya C."/>
            <person name="Lovett B.R."/>
            <person name="Lee E."/>
            <person name="Macias A.M."/>
            <person name="Hajek A.E."/>
            <person name="De Bivort B.L."/>
            <person name="Kasson M.T."/>
            <person name="De Fine Licht H.H."/>
            <person name="Stajich J.E."/>
        </authorList>
    </citation>
    <scope>NUCLEOTIDE SEQUENCE</scope>
    <source>
        <strain evidence="1">Berkeley</strain>
    </source>
</reference>
<accession>A0ACC2UQD8</accession>
<dbReference type="EMBL" id="QTSX02000053">
    <property type="protein sequence ID" value="KAJ9089335.1"/>
    <property type="molecule type" value="Genomic_DNA"/>
</dbReference>
<sequence length="330" mass="37125">MVADEARARNAAEQAKERLEDEVMHLKNQLFVQVNLNRELKKKLKHSTPSSTALSNFSDTEGSQTDDSEGETIDCPDLSEEDDILDEIQLEQFEAFAASCVNSSMNKILQLPFFKRCLDEDIEPCLRFGESPRIYPRRIVDALIHNTLQILTGLTNDSSPKSSIDCPTPSAPIAAIQKESSLTSTTNNQTVTGMWNRWSSAAAQAMTSNKSLPLPANGCHACGQQAQCKFRLQLVERQEPMPIDKFCRDRIVACLEFFEFINALRTGQYNARRIDDLYTESLRLRLRMFYARLGFLPSSGIEIPRTLEYLASPVLQLAPVLEEVEVSDLI</sequence>
<proteinExistence type="predicted"/>
<dbReference type="Proteomes" id="UP001165960">
    <property type="component" value="Unassembled WGS sequence"/>
</dbReference>
<name>A0ACC2UQD8_9FUNG</name>
<comment type="caution">
    <text evidence="1">The sequence shown here is derived from an EMBL/GenBank/DDBJ whole genome shotgun (WGS) entry which is preliminary data.</text>
</comment>
<evidence type="ECO:0000313" key="1">
    <source>
        <dbReference type="EMBL" id="KAJ9089335.1"/>
    </source>
</evidence>
<organism evidence="1 2">
    <name type="scientific">Entomophthora muscae</name>
    <dbReference type="NCBI Taxonomy" id="34485"/>
    <lineage>
        <taxon>Eukaryota</taxon>
        <taxon>Fungi</taxon>
        <taxon>Fungi incertae sedis</taxon>
        <taxon>Zoopagomycota</taxon>
        <taxon>Entomophthoromycotina</taxon>
        <taxon>Entomophthoromycetes</taxon>
        <taxon>Entomophthorales</taxon>
        <taxon>Entomophthoraceae</taxon>
        <taxon>Entomophthora</taxon>
    </lineage>
</organism>
<keyword evidence="2" id="KW-1185">Reference proteome</keyword>
<gene>
    <name evidence="1" type="ORF">DSO57_1014117</name>
</gene>